<evidence type="ECO:0000259" key="3">
    <source>
        <dbReference type="SMART" id="SM00939"/>
    </source>
</evidence>
<dbReference type="Pfam" id="PF02129">
    <property type="entry name" value="Peptidase_S15"/>
    <property type="match status" value="1"/>
</dbReference>
<dbReference type="InterPro" id="IPR008979">
    <property type="entry name" value="Galactose-bd-like_sf"/>
</dbReference>
<dbReference type="InterPro" id="IPR029058">
    <property type="entry name" value="AB_hydrolase_fold"/>
</dbReference>
<dbReference type="Gene3D" id="2.60.120.260">
    <property type="entry name" value="Galactose-binding domain-like"/>
    <property type="match status" value="1"/>
</dbReference>
<feature type="region of interest" description="Disordered" evidence="2">
    <location>
        <begin position="34"/>
        <end position="69"/>
    </location>
</feature>
<organism evidence="4 5">
    <name type="scientific">Mycolicibacterium setense</name>
    <dbReference type="NCBI Taxonomy" id="431269"/>
    <lineage>
        <taxon>Bacteria</taxon>
        <taxon>Bacillati</taxon>
        <taxon>Actinomycetota</taxon>
        <taxon>Actinomycetes</taxon>
        <taxon>Mycobacteriales</taxon>
        <taxon>Mycobacteriaceae</taxon>
        <taxon>Mycolicibacterium</taxon>
    </lineage>
</organism>
<dbReference type="SMART" id="SM00939">
    <property type="entry name" value="PepX_C"/>
    <property type="match status" value="1"/>
</dbReference>
<dbReference type="InterPro" id="IPR000383">
    <property type="entry name" value="Xaa-Pro-like_dom"/>
</dbReference>
<dbReference type="Gene3D" id="3.40.50.1820">
    <property type="entry name" value="alpha/beta hydrolase"/>
    <property type="match status" value="2"/>
</dbReference>
<dbReference type="Proteomes" id="UP000031004">
    <property type="component" value="Unassembled WGS sequence"/>
</dbReference>
<dbReference type="SUPFAM" id="SSF53474">
    <property type="entry name" value="alpha/beta-Hydrolases"/>
    <property type="match status" value="1"/>
</dbReference>
<reference evidence="4 5" key="1">
    <citation type="submission" date="2014-11" db="EMBL/GenBank/DDBJ databases">
        <title>Mycobacterium setense Manresensis Genome.</title>
        <authorList>
            <person name="Rech G."/>
            <person name="Sumoy L."/>
        </authorList>
    </citation>
    <scope>NUCLEOTIDE SEQUENCE [LARGE SCALE GENOMIC DNA]</scope>
    <source>
        <strain evidence="4 5">Manresensis</strain>
    </source>
</reference>
<evidence type="ECO:0000256" key="2">
    <source>
        <dbReference type="SAM" id="MobiDB-lite"/>
    </source>
</evidence>
<feature type="compositionally biased region" description="Polar residues" evidence="2">
    <location>
        <begin position="38"/>
        <end position="51"/>
    </location>
</feature>
<evidence type="ECO:0000313" key="5">
    <source>
        <dbReference type="Proteomes" id="UP000031004"/>
    </source>
</evidence>
<feature type="region of interest" description="Disordered" evidence="2">
    <location>
        <begin position="160"/>
        <end position="182"/>
    </location>
</feature>
<accession>A0ABR4YSF7</accession>
<keyword evidence="5" id="KW-1185">Reference proteome</keyword>
<gene>
    <name evidence="4" type="ORF">QQ44_17040</name>
</gene>
<protein>
    <recommendedName>
        <fullName evidence="3">Xaa-Pro dipeptidyl-peptidase C-terminal domain-containing protein</fullName>
    </recommendedName>
</protein>
<evidence type="ECO:0000256" key="1">
    <source>
        <dbReference type="ARBA" id="ARBA00022801"/>
    </source>
</evidence>
<dbReference type="EMBL" id="JTLZ01000008">
    <property type="protein sequence ID" value="KHO23883.1"/>
    <property type="molecule type" value="Genomic_DNA"/>
</dbReference>
<sequence>MGAAKYVGRVGGLAVALGVGSAVVLGGQVLGTPVASASPGSGDTSSESASTPADKGPAKDRHYARSSRQAAVRAAIKERVAKAGESGRHRVSSTPKSDAVETFADRISDAQAKIEARMTRQVAGSAPVIVEDTEIAGPAKATPAVAVTPRVLSLVTPKLPRPLRDHAKDPEPAAAEESTLAGAETGAVDAPAAPPAVIATAKTEPTPAPALAPVQSLIANVVNDIATTLAGNSPTAPTPDSPAEWVLLAAARREFSTAAVAPSVTATGGITAAPSVGITDGIIHGVTGATSTSGLPLTYTVIGDPSAGGKVRLNSANGSFTFLPYATVVDSGGTEKFTVLVAETTAFDAALQQIPIVGMFVPQVLVIVHQMPVVNDLLAPLIGEAELVDVNVDVGALAPAGTPVAYTYKVTSFDGAEISMNWFPASGLQAGGEAPTIFSGAGLSSAGDTNPYSGGATGVGTFRDAGYNVITWDSRGEHASGGILQLDSPFYEGRDVSAMIDYVAKRPGTQLDGANDPRMGMVGPSYGGGIQWVAAGTDNRIDAIVPTISWNSLNSSLYPNEAFKTSYAALLLLSLVTSGANINNQLYAGIFTGALLGVLTPEQQAVLASSGPTALVNKITAPTLIIQGTVDVLFPLQQAIDNAQILDANGVPVKMVWFCGGHGNCETPAGDSTEMVETATLSWLDTYVKHKGENVDGGLAETLPKFQWIDQNGEHYTSDLLPSDPDFAGAPVTASGGGGLLGIVPVLGGSGPGSAGIPFGLGDGTKATNAVNVTVTAPSDTATQIVGAPELTMTYSGVGTSRHVYAQIVDDQTGKVIGNVVTPIPVTLDGKEHTVTIPMEAVAYTLEPGHTATVQITSSATPFLNFTQFGAINISGIEVALPTAGPGANVQPATADEQEVVSV</sequence>
<proteinExistence type="predicted"/>
<feature type="domain" description="Xaa-Pro dipeptidyl-peptidase C-terminal" evidence="3">
    <location>
        <begin position="681"/>
        <end position="892"/>
    </location>
</feature>
<feature type="compositionally biased region" description="Basic and acidic residues" evidence="2">
    <location>
        <begin position="162"/>
        <end position="171"/>
    </location>
</feature>
<evidence type="ECO:0000313" key="4">
    <source>
        <dbReference type="EMBL" id="KHO23883.1"/>
    </source>
</evidence>
<dbReference type="RefSeq" id="WP_039322193.1">
    <property type="nucleotide sequence ID" value="NZ_JTLZ01000008.1"/>
</dbReference>
<dbReference type="InterPro" id="IPR013736">
    <property type="entry name" value="Xaa-Pro_dipept_C"/>
</dbReference>
<name>A0ABR4YSF7_9MYCO</name>
<comment type="caution">
    <text evidence="4">The sequence shown here is derived from an EMBL/GenBank/DDBJ whole genome shotgun (WGS) entry which is preliminary data.</text>
</comment>
<keyword evidence="1" id="KW-0378">Hydrolase</keyword>
<dbReference type="SUPFAM" id="SSF49785">
    <property type="entry name" value="Galactose-binding domain-like"/>
    <property type="match status" value="1"/>
</dbReference>